<evidence type="ECO:0000313" key="1">
    <source>
        <dbReference type="EMBL" id="JAV65486.1"/>
    </source>
</evidence>
<reference evidence="1" key="1">
    <citation type="journal article" date="2016" name="Sci. Rep.">
        <title>Molecular characterization of firefly nuptial gifts: a multi-omics approach sheds light on postcopulatory sexual selection.</title>
        <authorList>
            <person name="Al-Wathiqui N."/>
            <person name="Fallon T.R."/>
            <person name="South A."/>
            <person name="Weng J.K."/>
            <person name="Lewis S.M."/>
        </authorList>
    </citation>
    <scope>NUCLEOTIDE SEQUENCE</scope>
</reference>
<protein>
    <submittedName>
        <fullName evidence="1">Uncharacterized protein</fullName>
    </submittedName>
</protein>
<dbReference type="EMBL" id="GEZM01072525">
    <property type="protein sequence ID" value="JAV65486.1"/>
    <property type="molecule type" value="Transcribed_RNA"/>
</dbReference>
<dbReference type="AlphaFoldDB" id="A0A1Y1L1L0"/>
<sequence>MVTRAPPADSESLLLVKVGGFRTASGNQTEEAAISENRRSVTDRTELRDTKTVASIKRKRTKVHTFYRNPQILKGDAGFCSSLDDFVTKRSKIKRCLINFSVSCQHKNLRLASKFILIKRASFDTKYNLIGSNNFNLQC</sequence>
<proteinExistence type="predicted"/>
<accession>A0A1Y1L1L0</accession>
<organism evidence="1">
    <name type="scientific">Photinus pyralis</name>
    <name type="common">Common eastern firefly</name>
    <name type="synonym">Lampyris pyralis</name>
    <dbReference type="NCBI Taxonomy" id="7054"/>
    <lineage>
        <taxon>Eukaryota</taxon>
        <taxon>Metazoa</taxon>
        <taxon>Ecdysozoa</taxon>
        <taxon>Arthropoda</taxon>
        <taxon>Hexapoda</taxon>
        <taxon>Insecta</taxon>
        <taxon>Pterygota</taxon>
        <taxon>Neoptera</taxon>
        <taxon>Endopterygota</taxon>
        <taxon>Coleoptera</taxon>
        <taxon>Polyphaga</taxon>
        <taxon>Elateriformia</taxon>
        <taxon>Elateroidea</taxon>
        <taxon>Lampyridae</taxon>
        <taxon>Lampyrinae</taxon>
        <taxon>Photinus</taxon>
    </lineage>
</organism>
<name>A0A1Y1L1L0_PHOPY</name>